<evidence type="ECO:0000313" key="8">
    <source>
        <dbReference type="Proteomes" id="UP000050544"/>
    </source>
</evidence>
<dbReference type="PANTHER" id="PTHR43085">
    <property type="entry name" value="HEXOKINASE FAMILY MEMBER"/>
    <property type="match status" value="1"/>
</dbReference>
<dbReference type="SUPFAM" id="SSF53613">
    <property type="entry name" value="Ribokinase-like"/>
    <property type="match status" value="1"/>
</dbReference>
<proteinExistence type="inferred from homology"/>
<sequence length="283" mass="30757">MRYTLFVQPVDYLVIGHVTQDLSPAGPVLGGTAAYAALTARAMGLRVGVVTACHPETDLSPLSEVQVLAWPADYTTTFENLSLPEGRVQYLHRVAAPLQLNMIPEAWRKAPIVHLAPVAQEVDPKLVRAFPDSFVGLTPQGWLRGWDAQGRVHFTEWPEARYVLEAANAAVLSVEDVGGNEAIIEEMLASIRVLVVTEGAAGARLYWNGDLRYFRPPAVQEVDATGAGDVFAAAFFIRLHQTRDPWEAARYATQLAAISVTRPGLAGVPTAAEAREKLVEIIP</sequence>
<keyword evidence="3" id="KW-0547">Nucleotide-binding</keyword>
<reference evidence="7 8" key="1">
    <citation type="submission" date="2015-07" db="EMBL/GenBank/DDBJ databases">
        <title>Whole genome sequence of Thermanaerothrix daxensis DSM 23592.</title>
        <authorList>
            <person name="Hemp J."/>
            <person name="Ward L.M."/>
            <person name="Pace L.A."/>
            <person name="Fischer W.W."/>
        </authorList>
    </citation>
    <scope>NUCLEOTIDE SEQUENCE [LARGE SCALE GENOMIC DNA]</scope>
    <source>
        <strain evidence="7 8">GNS-1</strain>
    </source>
</reference>
<feature type="domain" description="Carbohydrate kinase PfkB" evidence="6">
    <location>
        <begin position="183"/>
        <end position="266"/>
    </location>
</feature>
<comment type="similarity">
    <text evidence="1">Belongs to the carbohydrate kinase PfkB family.</text>
</comment>
<dbReference type="AlphaFoldDB" id="A0A0P6YGE2"/>
<dbReference type="GO" id="GO:0005524">
    <property type="term" value="F:ATP binding"/>
    <property type="evidence" value="ECO:0007669"/>
    <property type="project" value="UniProtKB-KW"/>
</dbReference>
<comment type="caution">
    <text evidence="7">The sequence shown here is derived from an EMBL/GenBank/DDBJ whole genome shotgun (WGS) entry which is preliminary data.</text>
</comment>
<keyword evidence="2" id="KW-0808">Transferase</keyword>
<evidence type="ECO:0000256" key="3">
    <source>
        <dbReference type="ARBA" id="ARBA00022741"/>
    </source>
</evidence>
<dbReference type="GO" id="GO:0016301">
    <property type="term" value="F:kinase activity"/>
    <property type="evidence" value="ECO:0007669"/>
    <property type="project" value="UniProtKB-KW"/>
</dbReference>
<evidence type="ECO:0000256" key="4">
    <source>
        <dbReference type="ARBA" id="ARBA00022777"/>
    </source>
</evidence>
<dbReference type="InterPro" id="IPR050306">
    <property type="entry name" value="PfkB_Carbo_kinase"/>
</dbReference>
<evidence type="ECO:0000313" key="7">
    <source>
        <dbReference type="EMBL" id="KPL84043.1"/>
    </source>
</evidence>
<evidence type="ECO:0000256" key="2">
    <source>
        <dbReference type="ARBA" id="ARBA00022679"/>
    </source>
</evidence>
<dbReference type="STRING" id="869279.SE15_02325"/>
<dbReference type="Proteomes" id="UP000050544">
    <property type="component" value="Unassembled WGS sequence"/>
</dbReference>
<dbReference type="InterPro" id="IPR011611">
    <property type="entry name" value="PfkB_dom"/>
</dbReference>
<gene>
    <name evidence="7" type="ORF">SE15_02325</name>
</gene>
<dbReference type="InterPro" id="IPR029056">
    <property type="entry name" value="Ribokinase-like"/>
</dbReference>
<dbReference type="EMBL" id="LGKO01000002">
    <property type="protein sequence ID" value="KPL84043.1"/>
    <property type="molecule type" value="Genomic_DNA"/>
</dbReference>
<dbReference type="Gene3D" id="3.40.1190.20">
    <property type="match status" value="1"/>
</dbReference>
<protein>
    <recommendedName>
        <fullName evidence="6">Carbohydrate kinase PfkB domain-containing protein</fullName>
    </recommendedName>
</protein>
<dbReference type="RefSeq" id="WP_054520483.1">
    <property type="nucleotide sequence ID" value="NZ_LGKO01000002.1"/>
</dbReference>
<name>A0A0P6YGE2_9CHLR</name>
<accession>A0A0P6YGE2</accession>
<dbReference type="OrthoDB" id="9776822at2"/>
<keyword evidence="8" id="KW-1185">Reference proteome</keyword>
<dbReference type="PANTHER" id="PTHR43085:SF1">
    <property type="entry name" value="PSEUDOURIDINE KINASE-RELATED"/>
    <property type="match status" value="1"/>
</dbReference>
<organism evidence="7 8">
    <name type="scientific">Thermanaerothrix daxensis</name>
    <dbReference type="NCBI Taxonomy" id="869279"/>
    <lineage>
        <taxon>Bacteria</taxon>
        <taxon>Bacillati</taxon>
        <taxon>Chloroflexota</taxon>
        <taxon>Anaerolineae</taxon>
        <taxon>Anaerolineales</taxon>
        <taxon>Anaerolineaceae</taxon>
        <taxon>Thermanaerothrix</taxon>
    </lineage>
</organism>
<keyword evidence="5" id="KW-0067">ATP-binding</keyword>
<evidence type="ECO:0000256" key="1">
    <source>
        <dbReference type="ARBA" id="ARBA00010688"/>
    </source>
</evidence>
<evidence type="ECO:0000259" key="6">
    <source>
        <dbReference type="Pfam" id="PF00294"/>
    </source>
</evidence>
<keyword evidence="4" id="KW-0418">Kinase</keyword>
<dbReference type="Pfam" id="PF00294">
    <property type="entry name" value="PfkB"/>
    <property type="match status" value="1"/>
</dbReference>
<evidence type="ECO:0000256" key="5">
    <source>
        <dbReference type="ARBA" id="ARBA00022840"/>
    </source>
</evidence>